<evidence type="ECO:0000256" key="2">
    <source>
        <dbReference type="ARBA" id="ARBA00022741"/>
    </source>
</evidence>
<dbReference type="GO" id="GO:0006298">
    <property type="term" value="P:mismatch repair"/>
    <property type="evidence" value="ECO:0007669"/>
    <property type="project" value="InterPro"/>
</dbReference>
<reference evidence="10 11" key="1">
    <citation type="submission" date="2013-05" db="EMBL/GenBank/DDBJ databases">
        <title>Drechslerella stenobrocha genome reveals carnivorous origination and mechanical trapping mechanism of predatory fungi.</title>
        <authorList>
            <person name="Liu X."/>
            <person name="Zhang W."/>
            <person name="Liu K."/>
        </authorList>
    </citation>
    <scope>NUCLEOTIDE SEQUENCE [LARGE SCALE GENOMIC DNA]</scope>
    <source>
        <strain evidence="10 11">248</strain>
    </source>
</reference>
<dbReference type="PANTHER" id="PTHR11361">
    <property type="entry name" value="DNA MISMATCH REPAIR PROTEIN MUTS FAMILY MEMBER"/>
    <property type="match status" value="1"/>
</dbReference>
<dbReference type="PANTHER" id="PTHR11361:SF34">
    <property type="entry name" value="DNA MISMATCH REPAIR PROTEIN MSH1, MITOCHONDRIAL"/>
    <property type="match status" value="1"/>
</dbReference>
<dbReference type="InterPro" id="IPR007695">
    <property type="entry name" value="DNA_mismatch_repair_MutS-lik_N"/>
</dbReference>
<keyword evidence="4" id="KW-0067">ATP-binding</keyword>
<dbReference type="InterPro" id="IPR045076">
    <property type="entry name" value="MutS"/>
</dbReference>
<dbReference type="SUPFAM" id="SSF48334">
    <property type="entry name" value="DNA repair protein MutS, domain III"/>
    <property type="match status" value="1"/>
</dbReference>
<keyword evidence="2" id="KW-0547">Nucleotide-binding</keyword>
<evidence type="ECO:0000313" key="10">
    <source>
        <dbReference type="EMBL" id="EWC48063.1"/>
    </source>
</evidence>
<dbReference type="Pfam" id="PF05192">
    <property type="entry name" value="MutS_III"/>
    <property type="match status" value="1"/>
</dbReference>
<evidence type="ECO:0000259" key="9">
    <source>
        <dbReference type="PROSITE" id="PS00486"/>
    </source>
</evidence>
<dbReference type="GO" id="GO:0005524">
    <property type="term" value="F:ATP binding"/>
    <property type="evidence" value="ECO:0007669"/>
    <property type="project" value="UniProtKB-KW"/>
</dbReference>
<dbReference type="PROSITE" id="PS00486">
    <property type="entry name" value="DNA_MISMATCH_REPAIR_2"/>
    <property type="match status" value="1"/>
</dbReference>
<feature type="region of interest" description="Disordered" evidence="8">
    <location>
        <begin position="605"/>
        <end position="646"/>
    </location>
</feature>
<dbReference type="InterPro" id="IPR007696">
    <property type="entry name" value="DNA_mismatch_repair_MutS_core"/>
</dbReference>
<dbReference type="InterPro" id="IPR036187">
    <property type="entry name" value="DNA_mismatch_repair_MutS_sf"/>
</dbReference>
<dbReference type="GO" id="GO:0030983">
    <property type="term" value="F:mismatched DNA binding"/>
    <property type="evidence" value="ECO:0007669"/>
    <property type="project" value="InterPro"/>
</dbReference>
<proteinExistence type="inferred from homology"/>
<dbReference type="SUPFAM" id="SSF53150">
    <property type="entry name" value="DNA repair protein MutS, domain II"/>
    <property type="match status" value="1"/>
</dbReference>
<dbReference type="Gene3D" id="3.40.1170.10">
    <property type="entry name" value="DNA repair protein MutS, domain I"/>
    <property type="match status" value="1"/>
</dbReference>
<dbReference type="InterPro" id="IPR016151">
    <property type="entry name" value="DNA_mismatch_repair_MutS_N"/>
</dbReference>
<dbReference type="InterPro" id="IPR017261">
    <property type="entry name" value="DNA_mismatch_repair_MutS/MSH"/>
</dbReference>
<dbReference type="GO" id="GO:0043504">
    <property type="term" value="P:mitochondrial DNA repair"/>
    <property type="evidence" value="ECO:0007669"/>
    <property type="project" value="TreeGrafter"/>
</dbReference>
<dbReference type="GO" id="GO:0140664">
    <property type="term" value="F:ATP-dependent DNA damage sensor activity"/>
    <property type="evidence" value="ECO:0007669"/>
    <property type="project" value="InterPro"/>
</dbReference>
<keyword evidence="6" id="KW-0234">DNA repair</keyword>
<dbReference type="GO" id="GO:0005634">
    <property type="term" value="C:nucleus"/>
    <property type="evidence" value="ECO:0007669"/>
    <property type="project" value="TreeGrafter"/>
</dbReference>
<dbReference type="EMBL" id="KI966406">
    <property type="protein sequence ID" value="EWC48063.1"/>
    <property type="molecule type" value="Genomic_DNA"/>
</dbReference>
<dbReference type="GO" id="GO:0005739">
    <property type="term" value="C:mitochondrion"/>
    <property type="evidence" value="ECO:0007669"/>
    <property type="project" value="TreeGrafter"/>
</dbReference>
<dbReference type="HOGENOM" id="CLU_002472_4_0_1"/>
<protein>
    <recommendedName>
        <fullName evidence="9">DNA mismatch repair proteins mutS family domain-containing protein</fullName>
    </recommendedName>
</protein>
<feature type="compositionally biased region" description="Basic residues" evidence="8">
    <location>
        <begin position="619"/>
        <end position="629"/>
    </location>
</feature>
<dbReference type="SUPFAM" id="SSF55271">
    <property type="entry name" value="DNA repair protein MutS, domain I"/>
    <property type="match status" value="1"/>
</dbReference>
<dbReference type="AlphaFoldDB" id="W7I700"/>
<dbReference type="PIRSF" id="PIRSF037677">
    <property type="entry name" value="DNA_mis_repair_Msh6"/>
    <property type="match status" value="1"/>
</dbReference>
<accession>W7I700</accession>
<dbReference type="FunFam" id="3.40.50.300:FF:001238">
    <property type="entry name" value="DNA mismatch repair protein"/>
    <property type="match status" value="1"/>
</dbReference>
<keyword evidence="5" id="KW-0238">DNA-binding</keyword>
<evidence type="ECO:0000256" key="3">
    <source>
        <dbReference type="ARBA" id="ARBA00022763"/>
    </source>
</evidence>
<dbReference type="InterPro" id="IPR007860">
    <property type="entry name" value="DNA_mmatch_repair_MutS_con_dom"/>
</dbReference>
<dbReference type="InterPro" id="IPR036678">
    <property type="entry name" value="MutS_con_dom_sf"/>
</dbReference>
<feature type="domain" description="DNA mismatch repair proteins mutS family" evidence="9">
    <location>
        <begin position="931"/>
        <end position="947"/>
    </location>
</feature>
<sequence>MRRLNLAIPSRQCHSFARPHLSRQGHASAPASLHLPTGVGAATRTTTATALSSSAGSFLASPQNPGVYIQWRGAKRKTRVSLLEMPQGALSVEPLPELPPPQGPQYPHVIAQARANINKFGECVVLTRVGGFYELYFEQAEAIGPLMGLKVGRKRTRGRDPDVAMSGFPFFQLDRFLKILVQDLSRHVAIAEEYPNPNKEDKDHPSFGLMWDRRVTRIITPGTLIDEKFMDPYENNYLLCVWPAAAAAAAAGPALEPQTMGVLTTGAVSSELDTRVPVGLAWLDLSTGDFFTQITTRGGLTAELARIGPREVVIDETCRDTPEVRLLEREKRVMTFHTSSIGPQDISGWMGLLEPGSAGLLSLQGFEREEVAAGGTLLSYVKDKLQGLAMKLQPPIRRSKENSMLIDSVTMRALEIKTTMRDGVVGGVGTLLKTVRRTVTRGGTRRLGMWLTSPETSVRVINDRLNLVEHFIQSPRLLESVRQKLNLTHDSQRLVQKMSLGRGDADDLVALARTILGTQHIVSRMNETLPTRSESLQVVQNLLGRVSQLTDLADTIISSIDENGLMLRHTIEDMKAAEITQLAEVVEKGGMPPDMVIDGEDAEDGAVEVAEEEEEEKPKKKRGGRKSKTTKAASATAIRSKGQRILKEADREKTEPWIMHRTASLTLEQLHERLDELMKEKTALESQLLDESQLSDHLIALKWTPSLGHILHIKARKMPDMTKGILSHVVGVGSSKSTHSYHLPQWTQLGSRIEMARLAIRSEEQRVLHNIRKEVILNIHSLRRNAAVLDEIDIAGSFAVLAKESGWVRPILNMGTTHKVVGGRHATVQKSLDDQGKSFVANDCFVGDEEAIWIITGPNMAGKSTFLRQNALISILAQTGSYVPADHAEIGIIDQIFSRVGSADDLYRQQSTFMVEMMETAHILRNATERSFVIMDEVGRGTTVDDGYAIAGGVLRYLWEVCGCRVLFATHFHGLVELAKGWEDGSGGGYGDGGRRRVGAYCTDVVEHGEGGGWSFVHKLRRGVNTKSHAVKVARMAGLPGLAVRAAEEIAAEEKAKRERLDVQSREVS</sequence>
<dbReference type="Pfam" id="PF01624">
    <property type="entry name" value="MutS_I"/>
    <property type="match status" value="1"/>
</dbReference>
<feature type="coiled-coil region" evidence="7">
    <location>
        <begin position="660"/>
        <end position="694"/>
    </location>
</feature>
<dbReference type="InterPro" id="IPR000432">
    <property type="entry name" value="DNA_mismatch_repair_MutS_C"/>
</dbReference>
<evidence type="ECO:0000256" key="8">
    <source>
        <dbReference type="SAM" id="MobiDB-lite"/>
    </source>
</evidence>
<dbReference type="Gene3D" id="3.40.50.300">
    <property type="entry name" value="P-loop containing nucleotide triphosphate hydrolases"/>
    <property type="match status" value="1"/>
</dbReference>
<dbReference type="SUPFAM" id="SSF52540">
    <property type="entry name" value="P-loop containing nucleoside triphosphate hydrolases"/>
    <property type="match status" value="1"/>
</dbReference>
<evidence type="ECO:0000256" key="7">
    <source>
        <dbReference type="SAM" id="Coils"/>
    </source>
</evidence>
<dbReference type="InterPro" id="IPR027417">
    <property type="entry name" value="P-loop_NTPase"/>
</dbReference>
<dbReference type="OrthoDB" id="2534523at2759"/>
<comment type="similarity">
    <text evidence="1">Belongs to the DNA mismatch repair MutS family.</text>
</comment>
<dbReference type="Gene3D" id="3.30.420.110">
    <property type="entry name" value="MutS, connector domain"/>
    <property type="match status" value="1"/>
</dbReference>
<keyword evidence="7" id="KW-0175">Coiled coil</keyword>
<dbReference type="Proteomes" id="UP000024837">
    <property type="component" value="Unassembled WGS sequence"/>
</dbReference>
<dbReference type="Pfam" id="PF05188">
    <property type="entry name" value="MutS_II"/>
    <property type="match status" value="1"/>
</dbReference>
<evidence type="ECO:0000256" key="6">
    <source>
        <dbReference type="ARBA" id="ARBA00023204"/>
    </source>
</evidence>
<dbReference type="SMART" id="SM00533">
    <property type="entry name" value="MUTSd"/>
    <property type="match status" value="1"/>
</dbReference>
<evidence type="ECO:0000256" key="5">
    <source>
        <dbReference type="ARBA" id="ARBA00023125"/>
    </source>
</evidence>
<dbReference type="SMART" id="SM00534">
    <property type="entry name" value="MUTSac"/>
    <property type="match status" value="1"/>
</dbReference>
<organism evidence="10 11">
    <name type="scientific">Drechslerella stenobrocha 248</name>
    <dbReference type="NCBI Taxonomy" id="1043628"/>
    <lineage>
        <taxon>Eukaryota</taxon>
        <taxon>Fungi</taxon>
        <taxon>Dikarya</taxon>
        <taxon>Ascomycota</taxon>
        <taxon>Pezizomycotina</taxon>
        <taxon>Orbiliomycetes</taxon>
        <taxon>Orbiliales</taxon>
        <taxon>Orbiliaceae</taxon>
        <taxon>Drechslerella</taxon>
    </lineage>
</organism>
<name>W7I700_9PEZI</name>
<keyword evidence="3" id="KW-0227">DNA damage</keyword>
<gene>
    <name evidence="10" type="ORF">DRE_02642</name>
</gene>
<feature type="compositionally biased region" description="Acidic residues" evidence="8">
    <location>
        <begin position="605"/>
        <end position="615"/>
    </location>
</feature>
<evidence type="ECO:0000256" key="1">
    <source>
        <dbReference type="ARBA" id="ARBA00006271"/>
    </source>
</evidence>
<evidence type="ECO:0000256" key="4">
    <source>
        <dbReference type="ARBA" id="ARBA00022840"/>
    </source>
</evidence>
<evidence type="ECO:0000313" key="11">
    <source>
        <dbReference type="Proteomes" id="UP000024837"/>
    </source>
</evidence>
<keyword evidence="11" id="KW-1185">Reference proteome</keyword>
<dbReference type="Pfam" id="PF00488">
    <property type="entry name" value="MutS_V"/>
    <property type="match status" value="1"/>
</dbReference>
<dbReference type="Gene3D" id="1.10.1420.10">
    <property type="match status" value="3"/>
</dbReference>